<name>A0AA49JGT1_9BACT</name>
<dbReference type="Pfam" id="PF12680">
    <property type="entry name" value="SnoaL_2"/>
    <property type="match status" value="1"/>
</dbReference>
<dbReference type="SUPFAM" id="SSF54427">
    <property type="entry name" value="NTF2-like"/>
    <property type="match status" value="1"/>
</dbReference>
<protein>
    <submittedName>
        <fullName evidence="2">Nuclear transport factor 2 family protein</fullName>
    </submittedName>
</protein>
<accession>A0AA49JGT1</accession>
<dbReference type="InterPro" id="IPR032710">
    <property type="entry name" value="NTF2-like_dom_sf"/>
</dbReference>
<dbReference type="Gene3D" id="3.10.450.50">
    <property type="match status" value="1"/>
</dbReference>
<dbReference type="AlphaFoldDB" id="A0AA49JGT1"/>
<dbReference type="EMBL" id="CP120682">
    <property type="protein sequence ID" value="WKN37060.1"/>
    <property type="molecule type" value="Genomic_DNA"/>
</dbReference>
<dbReference type="InterPro" id="IPR037401">
    <property type="entry name" value="SnoaL-like"/>
</dbReference>
<reference evidence="2" key="1">
    <citation type="journal article" date="2023" name="Comput. Struct. Biotechnol. J.">
        <title>Discovery of a novel marine Bacteroidetes with a rich repertoire of carbohydrate-active enzymes.</title>
        <authorList>
            <person name="Chen B."/>
            <person name="Liu G."/>
            <person name="Chen Q."/>
            <person name="Wang H."/>
            <person name="Liu L."/>
            <person name="Tang K."/>
        </authorList>
    </citation>
    <scope>NUCLEOTIDE SEQUENCE</scope>
    <source>
        <strain evidence="2">TK19036</strain>
    </source>
</reference>
<evidence type="ECO:0000259" key="1">
    <source>
        <dbReference type="Pfam" id="PF12680"/>
    </source>
</evidence>
<reference evidence="2" key="2">
    <citation type="journal article" date="2024" name="Antonie Van Leeuwenhoek">
        <title>Roseihalotalea indica gen. nov., sp. nov., a halophilic Bacteroidetes from mesopelagic Southwest Indian Ocean with higher carbohydrate metabolic potential.</title>
        <authorList>
            <person name="Chen B."/>
            <person name="Zhang M."/>
            <person name="Lin D."/>
            <person name="Ye J."/>
            <person name="Tang K."/>
        </authorList>
    </citation>
    <scope>NUCLEOTIDE SEQUENCE</scope>
    <source>
        <strain evidence="2">TK19036</strain>
    </source>
</reference>
<proteinExistence type="predicted"/>
<gene>
    <name evidence="2" type="ORF">K4G66_32335</name>
</gene>
<evidence type="ECO:0000313" key="2">
    <source>
        <dbReference type="EMBL" id="WKN37060.1"/>
    </source>
</evidence>
<organism evidence="2">
    <name type="scientific">Roseihalotalea indica</name>
    <dbReference type="NCBI Taxonomy" id="2867963"/>
    <lineage>
        <taxon>Bacteria</taxon>
        <taxon>Pseudomonadati</taxon>
        <taxon>Bacteroidota</taxon>
        <taxon>Cytophagia</taxon>
        <taxon>Cytophagales</taxon>
        <taxon>Catalimonadaceae</taxon>
        <taxon>Roseihalotalea</taxon>
    </lineage>
</organism>
<sequence length="129" mass="14760">MQSHEITLVQEWHQALNTGNLEKLVALVSTDVQMGGPRGTVKGADEMLAWVARAHMTLTPQRYFQRKHVVGVEALGQWYDPETNLAKGQQLVVTVFTIEDQRITQIARYDNRWEAFKVFGLQDEDEVHP</sequence>
<feature type="domain" description="SnoaL-like" evidence="1">
    <location>
        <begin position="9"/>
        <end position="105"/>
    </location>
</feature>